<dbReference type="RefSeq" id="XP_065963534.1">
    <property type="nucleotide sequence ID" value="XM_066106596.1"/>
</dbReference>
<dbReference type="GeneID" id="90956056"/>
<protein>
    <submittedName>
        <fullName evidence="1">Uncharacterized protein</fullName>
    </submittedName>
</protein>
<dbReference type="EMBL" id="NQIK02000003">
    <property type="protein sequence ID" value="KAF7573486.1"/>
    <property type="molecule type" value="Genomic_DNA"/>
</dbReference>
<gene>
    <name evidence="1" type="ORF">PtrM4_083910</name>
</gene>
<organism evidence="1 2">
    <name type="scientific">Pyrenophora tritici-repentis</name>
    <dbReference type="NCBI Taxonomy" id="45151"/>
    <lineage>
        <taxon>Eukaryota</taxon>
        <taxon>Fungi</taxon>
        <taxon>Dikarya</taxon>
        <taxon>Ascomycota</taxon>
        <taxon>Pezizomycotina</taxon>
        <taxon>Dothideomycetes</taxon>
        <taxon>Pleosporomycetidae</taxon>
        <taxon>Pleosporales</taxon>
        <taxon>Pleosporineae</taxon>
        <taxon>Pleosporaceae</taxon>
        <taxon>Pyrenophora</taxon>
    </lineage>
</organism>
<proteinExistence type="predicted"/>
<comment type="caution">
    <text evidence="1">The sequence shown here is derived from an EMBL/GenBank/DDBJ whole genome shotgun (WGS) entry which is preliminary data.</text>
</comment>
<evidence type="ECO:0000313" key="1">
    <source>
        <dbReference type="EMBL" id="KAF7573486.1"/>
    </source>
</evidence>
<dbReference type="AlphaFoldDB" id="A0A834VQT4"/>
<evidence type="ECO:0000313" key="2">
    <source>
        <dbReference type="Proteomes" id="UP000245464"/>
    </source>
</evidence>
<sequence length="241" mass="26676">MATSVQYPTSIIHQPPVVSVTRLQDDVSISQYPSMTDAGEPDSGTPRPVTAGTEQITELRAEFYRQPREQYGVHQKVSFVWPNELALQGSTAGKLDEQSAKILQALSADDISIQLSTVLPGNPTYKQGVAAVRNTRDWFPCSVILYGPDDMFEDIGAFCQECKLYLQDPIGCELNVPYRNPHRISTDKERPLLTFELQSDVDQTVTVGMARDAIEIEEFIITSPDAGTVLHDAKRIGMGFP</sequence>
<accession>A0A834VQT4</accession>
<dbReference type="Proteomes" id="UP000245464">
    <property type="component" value="Chromosome 3"/>
</dbReference>
<reference evidence="1" key="1">
    <citation type="journal article" date="2018" name="BMC Genomics">
        <title>Comparative genomics of the wheat fungal pathogen Pyrenophora tritici-repentis reveals chromosomal variations and genome plasticity.</title>
        <authorList>
            <person name="Moolhuijzen P."/>
            <person name="See P.T."/>
            <person name="Hane J.K."/>
            <person name="Shi G."/>
            <person name="Liu Z."/>
            <person name="Oliver R.P."/>
            <person name="Moffat C.S."/>
        </authorList>
    </citation>
    <scope>NUCLEOTIDE SEQUENCE [LARGE SCALE GENOMIC DNA]</scope>
    <source>
        <strain evidence="1">M4</strain>
    </source>
</reference>
<dbReference type="KEGG" id="ptrr:90956056"/>
<name>A0A834VQT4_9PLEO</name>